<keyword evidence="2" id="KW-0285">Flavoprotein</keyword>
<dbReference type="CDD" id="cd02801">
    <property type="entry name" value="DUS_like_FMN"/>
    <property type="match status" value="1"/>
</dbReference>
<proteinExistence type="predicted"/>
<reference evidence="11 12" key="1">
    <citation type="submission" date="2023-08" db="EMBL/GenBank/DDBJ databases">
        <title>Annotated Genome Sequence of Vanrija albida AlHP1.</title>
        <authorList>
            <person name="Herzog R."/>
        </authorList>
    </citation>
    <scope>NUCLEOTIDE SEQUENCE [LARGE SCALE GENOMIC DNA]</scope>
    <source>
        <strain evidence="11 12">AlHP1</strain>
    </source>
</reference>
<evidence type="ECO:0000259" key="10">
    <source>
        <dbReference type="Pfam" id="PF01207"/>
    </source>
</evidence>
<feature type="compositionally biased region" description="Acidic residues" evidence="9">
    <location>
        <begin position="466"/>
        <end position="476"/>
    </location>
</feature>
<dbReference type="PANTHER" id="PTHR45936:SF1">
    <property type="entry name" value="TRNA-DIHYDROURIDINE(20) SYNTHASE [NAD(P)+]-LIKE"/>
    <property type="match status" value="1"/>
</dbReference>
<comment type="caution">
    <text evidence="11">The sequence shown here is derived from an EMBL/GenBank/DDBJ whole genome shotgun (WGS) entry which is preliminary data.</text>
</comment>
<feature type="region of interest" description="Disordered" evidence="9">
    <location>
        <begin position="464"/>
        <end position="498"/>
    </location>
</feature>
<evidence type="ECO:0000313" key="11">
    <source>
        <dbReference type="EMBL" id="KAL1406282.1"/>
    </source>
</evidence>
<dbReference type="PROSITE" id="PS01136">
    <property type="entry name" value="UPF0034"/>
    <property type="match status" value="1"/>
</dbReference>
<feature type="domain" description="DUS-like FMN-binding" evidence="10">
    <location>
        <begin position="117"/>
        <end position="352"/>
    </location>
</feature>
<accession>A0ABR3PVX6</accession>
<keyword evidence="4" id="KW-0507">mRNA processing</keyword>
<dbReference type="PANTHER" id="PTHR45936">
    <property type="entry name" value="TRNA-DIHYDROURIDINE(20) SYNTHASE [NAD(P)+]-LIKE"/>
    <property type="match status" value="1"/>
</dbReference>
<evidence type="ECO:0000313" key="12">
    <source>
        <dbReference type="Proteomes" id="UP001565368"/>
    </source>
</evidence>
<evidence type="ECO:0000256" key="6">
    <source>
        <dbReference type="ARBA" id="ARBA00023002"/>
    </source>
</evidence>
<feature type="compositionally biased region" description="Basic and acidic residues" evidence="9">
    <location>
        <begin position="43"/>
        <end position="52"/>
    </location>
</feature>
<dbReference type="InterPro" id="IPR035587">
    <property type="entry name" value="DUS-like_FMN-bd"/>
</dbReference>
<evidence type="ECO:0000256" key="1">
    <source>
        <dbReference type="ARBA" id="ARBA00001917"/>
    </source>
</evidence>
<evidence type="ECO:0000256" key="3">
    <source>
        <dbReference type="ARBA" id="ARBA00022643"/>
    </source>
</evidence>
<dbReference type="Pfam" id="PF01207">
    <property type="entry name" value="Dus"/>
    <property type="match status" value="1"/>
</dbReference>
<comment type="catalytic activity">
    <reaction evidence="7">
        <text>a 5,6-dihydrouridine in mRNA + NAD(+) = a uridine in mRNA + NADH + H(+)</text>
        <dbReference type="Rhea" id="RHEA:69851"/>
        <dbReference type="Rhea" id="RHEA-COMP:14658"/>
        <dbReference type="Rhea" id="RHEA-COMP:17789"/>
        <dbReference type="ChEBI" id="CHEBI:15378"/>
        <dbReference type="ChEBI" id="CHEBI:57540"/>
        <dbReference type="ChEBI" id="CHEBI:57945"/>
        <dbReference type="ChEBI" id="CHEBI:65315"/>
        <dbReference type="ChEBI" id="CHEBI:74443"/>
    </reaction>
    <physiologicalReaction direction="right-to-left" evidence="7">
        <dbReference type="Rhea" id="RHEA:69853"/>
    </physiologicalReaction>
</comment>
<sequence>MPLRVESLVSRLSSRLSSLFLPQKAAMPVAVGRSPSPSPSGERPAKKAKVEGVEATAAAAPAAPKAKGKPSDPPIPPSFPGLTTEEIVRRTEEEMSLPIEIPRTYPYPLDYRDKLVLAPMVRTGTLPTRLLSLYYGAGLVWSPEIVDKAIIGATRTVDPATGVITYSKGQGPIFTTHPIEKPFLIFQIGSANPELAVQAAKVVEQDVAGVDLNCGCPKPFSTHSGMGAGLLSTPDLLLDILRGLLRNINLPVSAKIRMLPEQEPTLLLAAKILRTGVSNLTVHCRTRSMRPNTVAMWERLGDIVALGTRRGLPVICNGDGDGWANWDKIRSVTGATSVMLARSAEKNPSVFQPSGPECTVKVVIPQLLNIAEYTENPWGNTKFLLMQFKPSPAPISSLSKQERKEASEVTSRAKSAQDVVDKFGFELGKGKAFMDELEVRLKARPEWNVWEARKVAEGEGVVVEAAAEEDGSDESNDGSPDAAAAEDDEEAATNAHPA</sequence>
<dbReference type="InterPro" id="IPR013785">
    <property type="entry name" value="Aldolase_TIM"/>
</dbReference>
<protein>
    <submittedName>
        <fullName evidence="11">tRNA-dihydrouridine synthase 2</fullName>
        <ecNumber evidence="11">1.3.1.91</ecNumber>
    </submittedName>
</protein>
<dbReference type="EC" id="1.3.1.91" evidence="11"/>
<dbReference type="GeneID" id="95989021"/>
<evidence type="ECO:0000256" key="4">
    <source>
        <dbReference type="ARBA" id="ARBA00022664"/>
    </source>
</evidence>
<evidence type="ECO:0000256" key="7">
    <source>
        <dbReference type="ARBA" id="ARBA00048342"/>
    </source>
</evidence>
<dbReference type="SUPFAM" id="SSF51395">
    <property type="entry name" value="FMN-linked oxidoreductases"/>
    <property type="match status" value="1"/>
</dbReference>
<dbReference type="RefSeq" id="XP_069206226.1">
    <property type="nucleotide sequence ID" value="XM_069356385.1"/>
</dbReference>
<evidence type="ECO:0000256" key="2">
    <source>
        <dbReference type="ARBA" id="ARBA00022630"/>
    </source>
</evidence>
<evidence type="ECO:0000256" key="5">
    <source>
        <dbReference type="ARBA" id="ARBA00022694"/>
    </source>
</evidence>
<dbReference type="InterPro" id="IPR018517">
    <property type="entry name" value="tRNA_hU_synthase_CS"/>
</dbReference>
<dbReference type="EMBL" id="JBBXJM010000006">
    <property type="protein sequence ID" value="KAL1406282.1"/>
    <property type="molecule type" value="Genomic_DNA"/>
</dbReference>
<dbReference type="Gene3D" id="3.20.20.70">
    <property type="entry name" value="Aldolase class I"/>
    <property type="match status" value="1"/>
</dbReference>
<keyword evidence="5" id="KW-0819">tRNA processing</keyword>
<dbReference type="GO" id="GO:0102264">
    <property type="term" value="F:tRNA-dihydrouridine20 synthase activity"/>
    <property type="evidence" value="ECO:0007669"/>
    <property type="project" value="UniProtKB-EC"/>
</dbReference>
<evidence type="ECO:0000256" key="8">
    <source>
        <dbReference type="ARBA" id="ARBA00049447"/>
    </source>
</evidence>
<comment type="catalytic activity">
    <reaction evidence="8">
        <text>a 5,6-dihydrouridine in mRNA + NADP(+) = a uridine in mRNA + NADPH + H(+)</text>
        <dbReference type="Rhea" id="RHEA:69855"/>
        <dbReference type="Rhea" id="RHEA-COMP:14658"/>
        <dbReference type="Rhea" id="RHEA-COMP:17789"/>
        <dbReference type="ChEBI" id="CHEBI:15378"/>
        <dbReference type="ChEBI" id="CHEBI:57783"/>
        <dbReference type="ChEBI" id="CHEBI:58349"/>
        <dbReference type="ChEBI" id="CHEBI:65315"/>
        <dbReference type="ChEBI" id="CHEBI:74443"/>
    </reaction>
    <physiologicalReaction direction="right-to-left" evidence="8">
        <dbReference type="Rhea" id="RHEA:69857"/>
    </physiologicalReaction>
</comment>
<gene>
    <name evidence="11" type="primary">dus2</name>
    <name evidence="11" type="ORF">Q8F55_007978</name>
</gene>
<name>A0ABR3PVX6_9TREE</name>
<evidence type="ECO:0000256" key="9">
    <source>
        <dbReference type="SAM" id="MobiDB-lite"/>
    </source>
</evidence>
<organism evidence="11 12">
    <name type="scientific">Vanrija albida</name>
    <dbReference type="NCBI Taxonomy" id="181172"/>
    <lineage>
        <taxon>Eukaryota</taxon>
        <taxon>Fungi</taxon>
        <taxon>Dikarya</taxon>
        <taxon>Basidiomycota</taxon>
        <taxon>Agaricomycotina</taxon>
        <taxon>Tremellomycetes</taxon>
        <taxon>Trichosporonales</taxon>
        <taxon>Trichosporonaceae</taxon>
        <taxon>Vanrija</taxon>
    </lineage>
</organism>
<dbReference type="Proteomes" id="UP001565368">
    <property type="component" value="Unassembled WGS sequence"/>
</dbReference>
<keyword evidence="12" id="KW-1185">Reference proteome</keyword>
<feature type="compositionally biased region" description="Low complexity" evidence="9">
    <location>
        <begin position="53"/>
        <end position="65"/>
    </location>
</feature>
<comment type="cofactor">
    <cofactor evidence="1">
        <name>FMN</name>
        <dbReference type="ChEBI" id="CHEBI:58210"/>
    </cofactor>
</comment>
<keyword evidence="3" id="KW-0288">FMN</keyword>
<keyword evidence="6 11" id="KW-0560">Oxidoreductase</keyword>
<dbReference type="InterPro" id="IPR052582">
    <property type="entry name" value="tRNA-DUS-like"/>
</dbReference>
<feature type="compositionally biased region" description="Low complexity" evidence="9">
    <location>
        <begin position="28"/>
        <end position="42"/>
    </location>
</feature>
<feature type="region of interest" description="Disordered" evidence="9">
    <location>
        <begin position="27"/>
        <end position="81"/>
    </location>
</feature>